<evidence type="ECO:0000313" key="1">
    <source>
        <dbReference type="EMBL" id="WCO02429.1"/>
    </source>
</evidence>
<organism evidence="1 2">
    <name type="scientific">Psychroserpens ponticola</name>
    <dbReference type="NCBI Taxonomy" id="2932268"/>
    <lineage>
        <taxon>Bacteria</taxon>
        <taxon>Pseudomonadati</taxon>
        <taxon>Bacteroidota</taxon>
        <taxon>Flavobacteriia</taxon>
        <taxon>Flavobacteriales</taxon>
        <taxon>Flavobacteriaceae</taxon>
        <taxon>Psychroserpens</taxon>
    </lineage>
</organism>
<dbReference type="RefSeq" id="WP_249994802.1">
    <property type="nucleotide sequence ID" value="NZ_CP116221.1"/>
</dbReference>
<reference evidence="1 2" key="1">
    <citation type="submission" date="2023-01" db="EMBL/GenBank/DDBJ databases">
        <title>Psychroserpens ponticola sp. nov., isolated from seawater.</title>
        <authorList>
            <person name="Kristyanto S."/>
            <person name="Jung J."/>
            <person name="Kim J.M."/>
            <person name="Jeon C.O."/>
        </authorList>
    </citation>
    <scope>NUCLEOTIDE SEQUENCE [LARGE SCALE GENOMIC DNA]</scope>
    <source>
        <strain evidence="1 2">MSW6</strain>
    </source>
</reference>
<gene>
    <name evidence="1" type="ORF">MUN68_002795</name>
</gene>
<accession>A0ABY7RZ55</accession>
<evidence type="ECO:0000313" key="2">
    <source>
        <dbReference type="Proteomes" id="UP001202717"/>
    </source>
</evidence>
<keyword evidence="2" id="KW-1185">Reference proteome</keyword>
<proteinExistence type="predicted"/>
<sequence>MNIKFLLPLAFIFSVLTVNTSFSQSSQKQKPLQHVVYNSNVDAPLTSIELKQIKEVYGEHAEEDILSKPQRLKDVKHILRNRVEVIEHLGKDLSSFTNLSTVPLFNHYNKTLNRDALYNASTFNPLKYQFNFYSREGSKTYRFDNSPYLIIIKSQNPQ</sequence>
<name>A0ABY7RZ55_9FLAO</name>
<protein>
    <submittedName>
        <fullName evidence="1">Uncharacterized protein</fullName>
    </submittedName>
</protein>
<dbReference type="Proteomes" id="UP001202717">
    <property type="component" value="Chromosome"/>
</dbReference>
<dbReference type="EMBL" id="CP116221">
    <property type="protein sequence ID" value="WCO02429.1"/>
    <property type="molecule type" value="Genomic_DNA"/>
</dbReference>